<dbReference type="InterPro" id="IPR036188">
    <property type="entry name" value="FAD/NAD-bd_sf"/>
</dbReference>
<evidence type="ECO:0000256" key="1">
    <source>
        <dbReference type="ARBA" id="ARBA00022630"/>
    </source>
</evidence>
<evidence type="ECO:0000256" key="2">
    <source>
        <dbReference type="ARBA" id="ARBA00022827"/>
    </source>
</evidence>
<keyword evidence="2" id="KW-0274">FAD</keyword>
<dbReference type="PANTHER" id="PTHR43876:SF7">
    <property type="entry name" value="UBIQUINONE BIOSYNTHESIS MONOOXYGENASE COQ6, MITOCHONDRIAL"/>
    <property type="match status" value="1"/>
</dbReference>
<dbReference type="EMBL" id="CP119954">
    <property type="protein sequence ID" value="WFC96570.1"/>
    <property type="molecule type" value="Genomic_DNA"/>
</dbReference>
<evidence type="ECO:0000256" key="3">
    <source>
        <dbReference type="ARBA" id="ARBA00023002"/>
    </source>
</evidence>
<proteinExistence type="predicted"/>
<dbReference type="AlphaFoldDB" id="A0AAF0IQX0"/>
<organism evidence="5 6">
    <name type="scientific">Malassezia brasiliensis</name>
    <dbReference type="NCBI Taxonomy" id="1821822"/>
    <lineage>
        <taxon>Eukaryota</taxon>
        <taxon>Fungi</taxon>
        <taxon>Dikarya</taxon>
        <taxon>Basidiomycota</taxon>
        <taxon>Ustilaginomycotina</taxon>
        <taxon>Malasseziomycetes</taxon>
        <taxon>Malasseziales</taxon>
        <taxon>Malasseziaceae</taxon>
        <taxon>Malassezia</taxon>
    </lineage>
</organism>
<protein>
    <submittedName>
        <fullName evidence="5">Ubiquinone biosynthesis monooxygenase</fullName>
    </submittedName>
</protein>
<gene>
    <name evidence="5" type="primary">COQ6</name>
    <name evidence="5" type="ORF">MBRA1_003231</name>
</gene>
<dbReference type="Gene3D" id="3.50.50.60">
    <property type="entry name" value="FAD/NAD(P)-binding domain"/>
    <property type="match status" value="2"/>
</dbReference>
<feature type="domain" description="FAD-binding" evidence="4">
    <location>
        <begin position="172"/>
        <end position="244"/>
    </location>
</feature>
<accession>A0AAF0IQX0</accession>
<dbReference type="InterPro" id="IPR051205">
    <property type="entry name" value="UbiH/COQ6_monooxygenase"/>
</dbReference>
<dbReference type="GO" id="GO:0071949">
    <property type="term" value="F:FAD binding"/>
    <property type="evidence" value="ECO:0007669"/>
    <property type="project" value="InterPro"/>
</dbReference>
<keyword evidence="3" id="KW-0560">Oxidoreductase</keyword>
<dbReference type="GO" id="GO:0004497">
    <property type="term" value="F:monooxygenase activity"/>
    <property type="evidence" value="ECO:0007669"/>
    <property type="project" value="UniProtKB-KW"/>
</dbReference>
<keyword evidence="6" id="KW-1185">Reference proteome</keyword>
<keyword evidence="1" id="KW-0285">Flavoprotein</keyword>
<feature type="domain" description="FAD-binding" evidence="4">
    <location>
        <begin position="451"/>
        <end position="510"/>
    </location>
</feature>
<dbReference type="PRINTS" id="PR00420">
    <property type="entry name" value="RNGMNOXGNASE"/>
</dbReference>
<dbReference type="Proteomes" id="UP001216638">
    <property type="component" value="Chromosome 4"/>
</dbReference>
<reference evidence="5" key="1">
    <citation type="submission" date="2023-03" db="EMBL/GenBank/DDBJ databases">
        <title>Mating type loci evolution in Malassezia.</title>
        <authorList>
            <person name="Coelho M.A."/>
        </authorList>
    </citation>
    <scope>NUCLEOTIDE SEQUENCE</scope>
    <source>
        <strain evidence="5">CBS 14135</strain>
    </source>
</reference>
<dbReference type="SUPFAM" id="SSF51905">
    <property type="entry name" value="FAD/NAD(P)-binding domain"/>
    <property type="match status" value="1"/>
</dbReference>
<evidence type="ECO:0000313" key="6">
    <source>
        <dbReference type="Proteomes" id="UP001216638"/>
    </source>
</evidence>
<name>A0AAF0IQX0_9BASI</name>
<keyword evidence="5" id="KW-0503">Monooxygenase</keyword>
<dbReference type="InterPro" id="IPR002938">
    <property type="entry name" value="FAD-bd"/>
</dbReference>
<evidence type="ECO:0000259" key="4">
    <source>
        <dbReference type="Pfam" id="PF01494"/>
    </source>
</evidence>
<evidence type="ECO:0000313" key="5">
    <source>
        <dbReference type="EMBL" id="WFC96570.1"/>
    </source>
</evidence>
<dbReference type="GO" id="GO:0005739">
    <property type="term" value="C:mitochondrion"/>
    <property type="evidence" value="ECO:0007669"/>
    <property type="project" value="TreeGrafter"/>
</dbReference>
<dbReference type="PANTHER" id="PTHR43876">
    <property type="entry name" value="UBIQUINONE BIOSYNTHESIS MONOOXYGENASE COQ6, MITOCHONDRIAL"/>
    <property type="match status" value="1"/>
</dbReference>
<dbReference type="Pfam" id="PF01494">
    <property type="entry name" value="FAD_binding_3"/>
    <property type="match status" value="2"/>
</dbReference>
<keyword evidence="5" id="KW-0830">Ubiquinone</keyword>
<sequence length="582" mass="61160">MLVRHGVRTAGWARATVRTAVRAARYTHTASDADMVIVGGGVVGLAMLAGLVSNRALPPLKVALVDAMDLSRFATWKATKDAATRPATPHDDGVQWENRVISMNMDNLDWMRAIGADAYLDASRMRNVERIRVWDGLSDAAAEFGPGPAPSGALSAMVEISNAQQALYRLVQQHMADPACGVRVEILDKTRVARIEAPDAQAWPVVSLENDAGARAIRTRLLIGADGHNSPVRKFAGIESYGWPYDRKGLVATLRTGMSPASAEPLVDTSAWQRFLPTGTLAFLPLSPSTGTIVWTLPPALADALGALHRADAAHSEPPALLATLINAGFRLPWPALEALLHRAEALARTAEPDTDALLAEVRAALVLAEDELGAQAPSAHLGTVPPAGDAVDVRSVASFPLQLKHAGCYLGSTLNRRLHDTLPAPSTLLAGALTAVGLAPGGAARGTGQARTVLVGDAAHTTHPLSGQGLNLGIQDVRALNDALADAALQGMDLGTDAALRPYEAARYLPNQAMLSVTDHLHWLFAPRPASAYAPATGLAGSVRNAAVQALVWARSTGLDVVNELGPLKQLLLQGAGSKRT</sequence>